<protein>
    <recommendedName>
        <fullName evidence="4">DUF3080 family protein</fullName>
    </recommendedName>
</protein>
<accession>A0A4R7JYW2</accession>
<keyword evidence="3" id="KW-1185">Reference proteome</keyword>
<evidence type="ECO:0000313" key="2">
    <source>
        <dbReference type="EMBL" id="TDT43134.1"/>
    </source>
</evidence>
<organism evidence="2 3">
    <name type="scientific">Halospina denitrificans</name>
    <dbReference type="NCBI Taxonomy" id="332522"/>
    <lineage>
        <taxon>Bacteria</taxon>
        <taxon>Pseudomonadati</taxon>
        <taxon>Pseudomonadota</taxon>
        <taxon>Gammaproteobacteria</taxon>
        <taxon>Halospina</taxon>
    </lineage>
</organism>
<dbReference type="Pfam" id="PF11279">
    <property type="entry name" value="DUF3080"/>
    <property type="match status" value="1"/>
</dbReference>
<comment type="caution">
    <text evidence="2">The sequence shown here is derived from an EMBL/GenBank/DDBJ whole genome shotgun (WGS) entry which is preliminary data.</text>
</comment>
<dbReference type="PROSITE" id="PS51257">
    <property type="entry name" value="PROKAR_LIPOPROTEIN"/>
    <property type="match status" value="1"/>
</dbReference>
<dbReference type="EMBL" id="SOAX01000002">
    <property type="protein sequence ID" value="TDT43134.1"/>
    <property type="molecule type" value="Genomic_DNA"/>
</dbReference>
<gene>
    <name evidence="2" type="ORF">DES49_0944</name>
</gene>
<evidence type="ECO:0008006" key="4">
    <source>
        <dbReference type="Google" id="ProtNLM"/>
    </source>
</evidence>
<dbReference type="Proteomes" id="UP000295830">
    <property type="component" value="Unassembled WGS sequence"/>
</dbReference>
<dbReference type="InterPro" id="IPR021431">
    <property type="entry name" value="DUF3080"/>
</dbReference>
<feature type="signal peptide" evidence="1">
    <location>
        <begin position="1"/>
        <end position="22"/>
    </location>
</feature>
<dbReference type="OrthoDB" id="6997572at2"/>
<proteinExistence type="predicted"/>
<sequence length="339" mass="37392">MIRSCLTLVLSLLLLMGCPLTGSREDAAASYVETLGQSLEIDPDFSRIPTVTALPSKRARRLEMPEIDMGLMDFLSLYGCELQLVVGERTSTLGRVAHPGTRLDYHIKFISAAEDCLPKIDSETRAQSLRAAAQAKRDSIPEALWNGIWGASEMEGFFSRSGGTLPADPDPEVFRDASARIGIVLAMIDALEPGRVPEELGQLNSVYKHWQARPLAGQVLRSAEALRARLDDATDLLRRRLGQASPCAAGADAYRRLFEKQYLGSMVPRLSLVRHDGRRLFDRLHHLLHAPGAPVPDAMSPFIERNLQTGPGSIWYALDQSISGHIKAWNQLLAQCRQS</sequence>
<evidence type="ECO:0000313" key="3">
    <source>
        <dbReference type="Proteomes" id="UP000295830"/>
    </source>
</evidence>
<feature type="chain" id="PRO_5020212806" description="DUF3080 family protein" evidence="1">
    <location>
        <begin position="23"/>
        <end position="339"/>
    </location>
</feature>
<reference evidence="2 3" key="1">
    <citation type="submission" date="2019-03" db="EMBL/GenBank/DDBJ databases">
        <title>Genomic Encyclopedia of Type Strains, Phase IV (KMG-IV): sequencing the most valuable type-strain genomes for metagenomic binning, comparative biology and taxonomic classification.</title>
        <authorList>
            <person name="Goeker M."/>
        </authorList>
    </citation>
    <scope>NUCLEOTIDE SEQUENCE [LARGE SCALE GENOMIC DNA]</scope>
    <source>
        <strain evidence="2 3">DSM 15505</strain>
    </source>
</reference>
<name>A0A4R7JYW2_9GAMM</name>
<keyword evidence="1" id="KW-0732">Signal</keyword>
<evidence type="ECO:0000256" key="1">
    <source>
        <dbReference type="SAM" id="SignalP"/>
    </source>
</evidence>
<dbReference type="RefSeq" id="WP_133735222.1">
    <property type="nucleotide sequence ID" value="NZ_SOAX01000002.1"/>
</dbReference>
<dbReference type="AlphaFoldDB" id="A0A4R7JYW2"/>